<dbReference type="GO" id="GO:0022625">
    <property type="term" value="C:cytosolic large ribosomal subunit"/>
    <property type="evidence" value="ECO:0007669"/>
    <property type="project" value="TreeGrafter"/>
</dbReference>
<dbReference type="EMBL" id="JANEYF010002166">
    <property type="protein sequence ID" value="KAJ8950588.1"/>
    <property type="molecule type" value="Genomic_DNA"/>
</dbReference>
<sequence length="161" mass="18286">MVKYGSSHHYSIKNTDGNETIKAKASNLAVKFKNLLEVAKAISKMTVPRANAYLKNVIAHTECVPFRIFKSGIGKCAQAKQFKTITGRWPDKAVKCVINLLRNAAANCEFYGKDPDDFLIHHIQVNQAPVLTRRTYRAHGRINPYIRHMSHIQVVLKERNK</sequence>
<evidence type="ECO:0000256" key="4">
    <source>
        <dbReference type="ARBA" id="ARBA00035207"/>
    </source>
</evidence>
<comment type="caution">
    <text evidence="7">The sequence shown here is derived from an EMBL/GenBank/DDBJ whole genome shotgun (WGS) entry which is preliminary data.</text>
</comment>
<evidence type="ECO:0000256" key="5">
    <source>
        <dbReference type="ARBA" id="ARBA00035325"/>
    </source>
</evidence>
<keyword evidence="2 6" id="KW-0689">Ribosomal protein</keyword>
<comment type="similarity">
    <text evidence="1 6">Belongs to the universal ribosomal protein uL22 family.</text>
</comment>
<dbReference type="AlphaFoldDB" id="A0AAV8YJ05"/>
<keyword evidence="8" id="KW-1185">Reference proteome</keyword>
<dbReference type="CDD" id="cd00336">
    <property type="entry name" value="Ribosomal_L22"/>
    <property type="match status" value="1"/>
</dbReference>
<gene>
    <name evidence="7" type="ORF">NQ314_007812</name>
</gene>
<dbReference type="PANTHER" id="PTHR11593:SF10">
    <property type="entry name" value="60S RIBOSOMAL PROTEIN L17"/>
    <property type="match status" value="1"/>
</dbReference>
<reference evidence="7" key="1">
    <citation type="journal article" date="2023" name="Insect Mol. Biol.">
        <title>Genome sequencing provides insights into the evolution of gene families encoding plant cell wall-degrading enzymes in longhorned beetles.</title>
        <authorList>
            <person name="Shin N.R."/>
            <person name="Okamura Y."/>
            <person name="Kirsch R."/>
            <person name="Pauchet Y."/>
        </authorList>
    </citation>
    <scope>NUCLEOTIDE SEQUENCE</scope>
    <source>
        <strain evidence="7">RBIC_L_NR</strain>
    </source>
</reference>
<dbReference type="InterPro" id="IPR005721">
    <property type="entry name" value="Ribosomal_uL22_euk/arc"/>
</dbReference>
<evidence type="ECO:0000256" key="6">
    <source>
        <dbReference type="RuleBase" id="RU004005"/>
    </source>
</evidence>
<dbReference type="InterPro" id="IPR001063">
    <property type="entry name" value="Ribosomal_uL22"/>
</dbReference>
<dbReference type="InterPro" id="IPR036394">
    <property type="entry name" value="Ribosomal_uL22_sf"/>
</dbReference>
<dbReference type="Proteomes" id="UP001162156">
    <property type="component" value="Unassembled WGS sequence"/>
</dbReference>
<evidence type="ECO:0000313" key="8">
    <source>
        <dbReference type="Proteomes" id="UP001162156"/>
    </source>
</evidence>
<dbReference type="Pfam" id="PF00237">
    <property type="entry name" value="Ribosomal_L22"/>
    <property type="match status" value="1"/>
</dbReference>
<proteinExistence type="inferred from homology"/>
<evidence type="ECO:0000313" key="7">
    <source>
        <dbReference type="EMBL" id="KAJ8950588.1"/>
    </source>
</evidence>
<protein>
    <recommendedName>
        <fullName evidence="4">Large ribosomal subunit protein uL22</fullName>
    </recommendedName>
    <alternativeName>
        <fullName evidence="5">60S ribosomal protein L17</fullName>
    </alternativeName>
</protein>
<organism evidence="7 8">
    <name type="scientific">Rhamnusium bicolor</name>
    <dbReference type="NCBI Taxonomy" id="1586634"/>
    <lineage>
        <taxon>Eukaryota</taxon>
        <taxon>Metazoa</taxon>
        <taxon>Ecdysozoa</taxon>
        <taxon>Arthropoda</taxon>
        <taxon>Hexapoda</taxon>
        <taxon>Insecta</taxon>
        <taxon>Pterygota</taxon>
        <taxon>Neoptera</taxon>
        <taxon>Endopterygota</taxon>
        <taxon>Coleoptera</taxon>
        <taxon>Polyphaga</taxon>
        <taxon>Cucujiformia</taxon>
        <taxon>Chrysomeloidea</taxon>
        <taxon>Cerambycidae</taxon>
        <taxon>Lepturinae</taxon>
        <taxon>Rhagiini</taxon>
        <taxon>Rhamnusium</taxon>
    </lineage>
</organism>
<name>A0AAV8YJ05_9CUCU</name>
<accession>A0AAV8YJ05</accession>
<evidence type="ECO:0000256" key="2">
    <source>
        <dbReference type="ARBA" id="ARBA00022980"/>
    </source>
</evidence>
<dbReference type="NCBIfam" id="TIGR01038">
    <property type="entry name" value="uL22_arch_euk"/>
    <property type="match status" value="1"/>
</dbReference>
<dbReference type="GO" id="GO:0002181">
    <property type="term" value="P:cytoplasmic translation"/>
    <property type="evidence" value="ECO:0007669"/>
    <property type="project" value="TreeGrafter"/>
</dbReference>
<evidence type="ECO:0000256" key="1">
    <source>
        <dbReference type="ARBA" id="ARBA00009451"/>
    </source>
</evidence>
<dbReference type="PANTHER" id="PTHR11593">
    <property type="entry name" value="60S RIBOSOMAL PROTEIN L17"/>
    <property type="match status" value="1"/>
</dbReference>
<keyword evidence="3 6" id="KW-0687">Ribonucleoprotein</keyword>
<dbReference type="SUPFAM" id="SSF54843">
    <property type="entry name" value="Ribosomal protein L22"/>
    <property type="match status" value="1"/>
</dbReference>
<dbReference type="Gene3D" id="3.90.470.10">
    <property type="entry name" value="Ribosomal protein L22/L17"/>
    <property type="match status" value="1"/>
</dbReference>
<evidence type="ECO:0000256" key="3">
    <source>
        <dbReference type="ARBA" id="ARBA00023274"/>
    </source>
</evidence>
<dbReference type="GO" id="GO:0003735">
    <property type="term" value="F:structural constituent of ribosome"/>
    <property type="evidence" value="ECO:0007669"/>
    <property type="project" value="InterPro"/>
</dbReference>